<evidence type="ECO:0000256" key="6">
    <source>
        <dbReference type="SAM" id="MobiDB-lite"/>
    </source>
</evidence>
<keyword evidence="3" id="KW-0489">Methyltransferase</keyword>
<accession>A0A371FGK8</accession>
<dbReference type="EMBL" id="QJKJ01009188">
    <property type="protein sequence ID" value="RDX77380.1"/>
    <property type="molecule type" value="Genomic_DNA"/>
</dbReference>
<feature type="region of interest" description="Disordered" evidence="6">
    <location>
        <begin position="97"/>
        <end position="118"/>
    </location>
</feature>
<keyword evidence="11" id="KW-1185">Reference proteome</keyword>
<dbReference type="SUPFAM" id="SSF82199">
    <property type="entry name" value="SET domain"/>
    <property type="match status" value="1"/>
</dbReference>
<dbReference type="OrthoDB" id="5792673at2759"/>
<dbReference type="InterPro" id="IPR007728">
    <property type="entry name" value="Pre-SET_dom"/>
</dbReference>
<comment type="caution">
    <text evidence="10">The sequence shown here is derived from an EMBL/GenBank/DDBJ whole genome shotgun (WGS) entry which is preliminary data.</text>
</comment>
<feature type="non-terminal residue" evidence="10">
    <location>
        <position position="1"/>
    </location>
</feature>
<sequence length="498" mass="55964">MVVIENCEDKVGTNNGTVSNNIDVVEEYPENVQTKQDSMARRVSQRLEKRPRKYWGNDKEKRLISGTDGNHFILKRKTKLANVPFVKQEGALVSVGESSVSDTSSDSNDSEVARVAGGEDNNNDSIMFDELDFRGALRIRETLRRANGVNVGKPLPALRGSKKLLEKIRGIARNVHEVINDICFSLTMQQVKNLDFVLKNFHHCFTDLSNGLEAIPIPVTNEVDDPPIAPPAFTYVTSTLVANNVEVPSSDGYGCQCEGSCRTSKTCCAKLNNKFPYTRRRNCSRLIKAKDIVFECGPNCGCGPDCANKVSQKGLQYRLEVVFRTPNKGWGVRSWDFIPFGALVCEYVGLLRRSEDLNDAINNDFLFDIDCWERIKGLGGRKRRLPNEPLPEKILHEKEEEDSMKTEPEFCVDSSSFGNVSRFINHSCIPNLFVQCVLSSHYGLKQARIALFAGKEIRPNTELTYDYSYQLDSVVDADGNIKHSPCYCGEVNCRKRLY</sequence>
<feature type="domain" description="SET" evidence="7">
    <location>
        <begin position="317"/>
        <end position="468"/>
    </location>
</feature>
<dbReference type="Pfam" id="PF05033">
    <property type="entry name" value="Pre-SET"/>
    <property type="match status" value="1"/>
</dbReference>
<feature type="domain" description="Post-SET" evidence="9">
    <location>
        <begin position="482"/>
        <end position="498"/>
    </location>
</feature>
<dbReference type="Pfam" id="PF00856">
    <property type="entry name" value="SET"/>
    <property type="match status" value="1"/>
</dbReference>
<dbReference type="InterPro" id="IPR003616">
    <property type="entry name" value="Post-SET_dom"/>
</dbReference>
<evidence type="ECO:0000256" key="1">
    <source>
        <dbReference type="ARBA" id="ARBA00004286"/>
    </source>
</evidence>
<protein>
    <submittedName>
        <fullName evidence="10">Histone-lysine N-methyltransferase, H3 lysine-9 specific SUVH4</fullName>
    </submittedName>
</protein>
<evidence type="ECO:0000256" key="5">
    <source>
        <dbReference type="ARBA" id="ARBA00022691"/>
    </source>
</evidence>
<evidence type="ECO:0000259" key="9">
    <source>
        <dbReference type="PROSITE" id="PS50868"/>
    </source>
</evidence>
<dbReference type="InterPro" id="IPR001214">
    <property type="entry name" value="SET_dom"/>
</dbReference>
<dbReference type="PANTHER" id="PTHR45660">
    <property type="entry name" value="HISTONE-LYSINE N-METHYLTRANSFERASE SETMAR"/>
    <property type="match status" value="1"/>
</dbReference>
<keyword evidence="2" id="KW-0158">Chromosome</keyword>
<feature type="domain" description="Pre-SET" evidence="8">
    <location>
        <begin position="253"/>
        <end position="314"/>
    </location>
</feature>
<dbReference type="Proteomes" id="UP000257109">
    <property type="component" value="Unassembled WGS sequence"/>
</dbReference>
<evidence type="ECO:0000256" key="3">
    <source>
        <dbReference type="ARBA" id="ARBA00022603"/>
    </source>
</evidence>
<dbReference type="PANTHER" id="PTHR45660:SF91">
    <property type="entry name" value="HISTONE-LYSINE N-METHYLTRANSFERASE, H3 LYSINE-9 SPECIFIC SUVH4-LIKE ISOFORM X1"/>
    <property type="match status" value="1"/>
</dbReference>
<dbReference type="SMART" id="SM00468">
    <property type="entry name" value="PreSET"/>
    <property type="match status" value="1"/>
</dbReference>
<evidence type="ECO:0000256" key="4">
    <source>
        <dbReference type="ARBA" id="ARBA00022679"/>
    </source>
</evidence>
<dbReference type="GO" id="GO:0005694">
    <property type="term" value="C:chromosome"/>
    <property type="evidence" value="ECO:0007669"/>
    <property type="project" value="UniProtKB-SubCell"/>
</dbReference>
<evidence type="ECO:0000313" key="10">
    <source>
        <dbReference type="EMBL" id="RDX77380.1"/>
    </source>
</evidence>
<dbReference type="GO" id="GO:0042054">
    <property type="term" value="F:histone methyltransferase activity"/>
    <property type="evidence" value="ECO:0007669"/>
    <property type="project" value="InterPro"/>
</dbReference>
<evidence type="ECO:0000313" key="11">
    <source>
        <dbReference type="Proteomes" id="UP000257109"/>
    </source>
</evidence>
<organism evidence="10 11">
    <name type="scientific">Mucuna pruriens</name>
    <name type="common">Velvet bean</name>
    <name type="synonym">Dolichos pruriens</name>
    <dbReference type="NCBI Taxonomy" id="157652"/>
    <lineage>
        <taxon>Eukaryota</taxon>
        <taxon>Viridiplantae</taxon>
        <taxon>Streptophyta</taxon>
        <taxon>Embryophyta</taxon>
        <taxon>Tracheophyta</taxon>
        <taxon>Spermatophyta</taxon>
        <taxon>Magnoliopsida</taxon>
        <taxon>eudicotyledons</taxon>
        <taxon>Gunneridae</taxon>
        <taxon>Pentapetalae</taxon>
        <taxon>rosids</taxon>
        <taxon>fabids</taxon>
        <taxon>Fabales</taxon>
        <taxon>Fabaceae</taxon>
        <taxon>Papilionoideae</taxon>
        <taxon>50 kb inversion clade</taxon>
        <taxon>NPAAA clade</taxon>
        <taxon>indigoferoid/millettioid clade</taxon>
        <taxon>Phaseoleae</taxon>
        <taxon>Mucuna</taxon>
    </lineage>
</organism>
<evidence type="ECO:0000259" key="8">
    <source>
        <dbReference type="PROSITE" id="PS50867"/>
    </source>
</evidence>
<gene>
    <name evidence="10" type="primary">SUVH4</name>
    <name evidence="10" type="ORF">CR513_42512</name>
</gene>
<dbReference type="STRING" id="157652.A0A371FGK8"/>
<dbReference type="PROSITE" id="PS50867">
    <property type="entry name" value="PRE_SET"/>
    <property type="match status" value="1"/>
</dbReference>
<dbReference type="GO" id="GO:0005634">
    <property type="term" value="C:nucleus"/>
    <property type="evidence" value="ECO:0007669"/>
    <property type="project" value="InterPro"/>
</dbReference>
<comment type="subcellular location">
    <subcellularLocation>
        <location evidence="1">Chromosome</location>
    </subcellularLocation>
</comment>
<dbReference type="InterPro" id="IPR046341">
    <property type="entry name" value="SET_dom_sf"/>
</dbReference>
<dbReference type="GO" id="GO:0008270">
    <property type="term" value="F:zinc ion binding"/>
    <property type="evidence" value="ECO:0007669"/>
    <property type="project" value="InterPro"/>
</dbReference>
<dbReference type="SMART" id="SM00317">
    <property type="entry name" value="SET"/>
    <property type="match status" value="1"/>
</dbReference>
<dbReference type="PROSITE" id="PS50868">
    <property type="entry name" value="POST_SET"/>
    <property type="match status" value="1"/>
</dbReference>
<reference evidence="10" key="1">
    <citation type="submission" date="2018-05" db="EMBL/GenBank/DDBJ databases">
        <title>Draft genome of Mucuna pruriens seed.</title>
        <authorList>
            <person name="Nnadi N.E."/>
            <person name="Vos R."/>
            <person name="Hasami M.H."/>
            <person name="Devisetty U.K."/>
            <person name="Aguiy J.C."/>
        </authorList>
    </citation>
    <scope>NUCLEOTIDE SEQUENCE [LARGE SCALE GENOMIC DNA]</scope>
    <source>
        <strain evidence="10">JCA_2017</strain>
    </source>
</reference>
<keyword evidence="5" id="KW-0949">S-adenosyl-L-methionine</keyword>
<dbReference type="Gene3D" id="2.170.270.10">
    <property type="entry name" value="SET domain"/>
    <property type="match status" value="1"/>
</dbReference>
<evidence type="ECO:0000256" key="2">
    <source>
        <dbReference type="ARBA" id="ARBA00022454"/>
    </source>
</evidence>
<proteinExistence type="predicted"/>
<evidence type="ECO:0000259" key="7">
    <source>
        <dbReference type="PROSITE" id="PS50280"/>
    </source>
</evidence>
<feature type="compositionally biased region" description="Low complexity" evidence="6">
    <location>
        <begin position="97"/>
        <end position="107"/>
    </location>
</feature>
<dbReference type="PROSITE" id="PS50280">
    <property type="entry name" value="SET"/>
    <property type="match status" value="1"/>
</dbReference>
<dbReference type="GO" id="GO:0032259">
    <property type="term" value="P:methylation"/>
    <property type="evidence" value="ECO:0007669"/>
    <property type="project" value="UniProtKB-KW"/>
</dbReference>
<keyword evidence="4" id="KW-0808">Transferase</keyword>
<dbReference type="AlphaFoldDB" id="A0A371FGK8"/>
<dbReference type="GO" id="GO:0003690">
    <property type="term" value="F:double-stranded DNA binding"/>
    <property type="evidence" value="ECO:0007669"/>
    <property type="project" value="TreeGrafter"/>
</dbReference>
<dbReference type="InterPro" id="IPR051357">
    <property type="entry name" value="H3K9_HMTase_SUVAR3-9"/>
</dbReference>
<name>A0A371FGK8_MUCPR</name>